<keyword evidence="2" id="KW-1185">Reference proteome</keyword>
<dbReference type="Proteomes" id="UP000515153">
    <property type="component" value="Unplaced"/>
</dbReference>
<evidence type="ECO:0008006" key="4">
    <source>
        <dbReference type="Google" id="ProtNLM"/>
    </source>
</evidence>
<dbReference type="KEGG" id="pgri:PgNI_12082"/>
<gene>
    <name evidence="3" type="ORF">PgNI_12082</name>
</gene>
<dbReference type="AlphaFoldDB" id="A0A6P8AQW8"/>
<evidence type="ECO:0000313" key="2">
    <source>
        <dbReference type="Proteomes" id="UP000515153"/>
    </source>
</evidence>
<protein>
    <recommendedName>
        <fullName evidence="4">BTB domain-containing protein</fullName>
    </recommendedName>
</protein>
<accession>A0A6P8AQW8</accession>
<sequence>MHESRTSHVNLSDHNPDAVKLVVDFFYQSDYQASHKSPSWRFDMVKKPTKFEITNVTITEPAAIPAEPGVDDLWASSSKKDKKKKGKAGASEDPPGPSNSYPDPEINLAESLLDKTFLLTHCRIYALAEYLQLPSN</sequence>
<reference evidence="3" key="2">
    <citation type="submission" date="2019-10" db="EMBL/GenBank/DDBJ databases">
        <authorList>
            <consortium name="NCBI Genome Project"/>
        </authorList>
    </citation>
    <scope>NUCLEOTIDE SEQUENCE</scope>
    <source>
        <strain evidence="3">NI907</strain>
    </source>
</reference>
<dbReference type="RefSeq" id="XP_030977306.1">
    <property type="nucleotide sequence ID" value="XM_031132038.1"/>
</dbReference>
<feature type="region of interest" description="Disordered" evidence="1">
    <location>
        <begin position="68"/>
        <end position="105"/>
    </location>
</feature>
<evidence type="ECO:0000313" key="3">
    <source>
        <dbReference type="RefSeq" id="XP_030977306.1"/>
    </source>
</evidence>
<reference evidence="3" key="1">
    <citation type="journal article" date="2019" name="Mol. Biol. Evol.">
        <title>Blast fungal genomes show frequent chromosomal changes, gene gains and losses, and effector gene turnover.</title>
        <authorList>
            <person name="Gomez Luciano L.B."/>
            <person name="Jason Tsai I."/>
            <person name="Chuma I."/>
            <person name="Tosa Y."/>
            <person name="Chen Y.H."/>
            <person name="Li J.Y."/>
            <person name="Li M.Y."/>
            <person name="Jade Lu M.Y."/>
            <person name="Nakayashiki H."/>
            <person name="Li W.H."/>
        </authorList>
    </citation>
    <scope>NUCLEOTIDE SEQUENCE</scope>
    <source>
        <strain evidence="3">NI907</strain>
    </source>
</reference>
<dbReference type="GeneID" id="41966943"/>
<proteinExistence type="predicted"/>
<organism evidence="2 3">
    <name type="scientific">Pyricularia grisea</name>
    <name type="common">Crabgrass-specific blast fungus</name>
    <name type="synonym">Magnaporthe grisea</name>
    <dbReference type="NCBI Taxonomy" id="148305"/>
    <lineage>
        <taxon>Eukaryota</taxon>
        <taxon>Fungi</taxon>
        <taxon>Dikarya</taxon>
        <taxon>Ascomycota</taxon>
        <taxon>Pezizomycotina</taxon>
        <taxon>Sordariomycetes</taxon>
        <taxon>Sordariomycetidae</taxon>
        <taxon>Magnaporthales</taxon>
        <taxon>Pyriculariaceae</taxon>
        <taxon>Pyricularia</taxon>
    </lineage>
</organism>
<evidence type="ECO:0000256" key="1">
    <source>
        <dbReference type="SAM" id="MobiDB-lite"/>
    </source>
</evidence>
<name>A0A6P8AQW8_PYRGI</name>
<reference evidence="3" key="3">
    <citation type="submission" date="2025-08" db="UniProtKB">
        <authorList>
            <consortium name="RefSeq"/>
        </authorList>
    </citation>
    <scope>IDENTIFICATION</scope>
    <source>
        <strain evidence="3">NI907</strain>
    </source>
</reference>